<reference evidence="1" key="1">
    <citation type="submission" date="2022-10" db="EMBL/GenBank/DDBJ databases">
        <title>Culturing micro-colonial fungi from biological soil crusts in the Mojave desert and describing Neophaeococcomyces mojavensis, and introducing the new genera and species Taxawa tesnikishii.</title>
        <authorList>
            <person name="Kurbessoian T."/>
            <person name="Stajich J.E."/>
        </authorList>
    </citation>
    <scope>NUCLEOTIDE SEQUENCE</scope>
    <source>
        <strain evidence="1">JES_112</strain>
    </source>
</reference>
<name>A0ACC2ZR57_9EURO</name>
<organism evidence="1 2">
    <name type="scientific">Neophaeococcomyces mojaviensis</name>
    <dbReference type="NCBI Taxonomy" id="3383035"/>
    <lineage>
        <taxon>Eukaryota</taxon>
        <taxon>Fungi</taxon>
        <taxon>Dikarya</taxon>
        <taxon>Ascomycota</taxon>
        <taxon>Pezizomycotina</taxon>
        <taxon>Eurotiomycetes</taxon>
        <taxon>Chaetothyriomycetidae</taxon>
        <taxon>Chaetothyriales</taxon>
        <taxon>Chaetothyriales incertae sedis</taxon>
        <taxon>Neophaeococcomyces</taxon>
    </lineage>
</organism>
<sequence>MLSQRRILLLKFAGIAASYVVVFWFIKAFSDDYRYRLQALVPEFPSVVFDYGETPKYNTSKVALLIENRQKGVLAPLIVSMMAALPQDWTFRFMGSPESVAKVNSSAAIRRNVNMERLSLTYIPSNMTTSGQEEISTFLTNLWVNEVLLRPAEWLLVYQLDSECQRARESLGADKTGLICSKASSSLNEWLEYDWVGAPWNTDSRYGGNGGLSLRRVSSMLEVIKHQQRISNSEPEDVWLTDRLGCLPDAHTANGTESNKFSVESIWHDEPMGYHIGGSGAWLTPSIWGTEDHRQHIWDYCPEMKVIMDLDLKNEIKKSCEMQ</sequence>
<dbReference type="Proteomes" id="UP001172386">
    <property type="component" value="Unassembled WGS sequence"/>
</dbReference>
<protein>
    <submittedName>
        <fullName evidence="1">Uncharacterized protein</fullName>
    </submittedName>
</protein>
<accession>A0ACC2ZR57</accession>
<gene>
    <name evidence="1" type="ORF">H2198_010634</name>
</gene>
<proteinExistence type="predicted"/>
<dbReference type="EMBL" id="JAPDRQ010000395">
    <property type="protein sequence ID" value="KAJ9650046.1"/>
    <property type="molecule type" value="Genomic_DNA"/>
</dbReference>
<evidence type="ECO:0000313" key="2">
    <source>
        <dbReference type="Proteomes" id="UP001172386"/>
    </source>
</evidence>
<keyword evidence="2" id="KW-1185">Reference proteome</keyword>
<comment type="caution">
    <text evidence="1">The sequence shown here is derived from an EMBL/GenBank/DDBJ whole genome shotgun (WGS) entry which is preliminary data.</text>
</comment>
<evidence type="ECO:0000313" key="1">
    <source>
        <dbReference type="EMBL" id="KAJ9650046.1"/>
    </source>
</evidence>